<protein>
    <submittedName>
        <fullName evidence="1">Uncharacterized protein</fullName>
    </submittedName>
</protein>
<sequence length="240" mass="27284">MEPVGHHGQNGHFKGQTIPGATLALVGHYSQNGQLLRSNKSRQVNPYFANFRVQYSPGDLLFTWTSIKTLDIESTWSPRTKRPIFKVKRVLVQSTGFISDLESHCHFRQKFTWTYVKTLAMEPVGHHGHNGPFSKSNKPRTSKPPILLIFLCYSPWDLLVTQNFDVIFTKNLDGPSLRTWLWSQLVTTAKTTHFQGPTNPRAGKPTILKIFMYYSPHDLLVTSNSDVIFAKILHGPSIRP</sequence>
<evidence type="ECO:0000313" key="1">
    <source>
        <dbReference type="EMBL" id="KAG5608039.1"/>
    </source>
</evidence>
<keyword evidence="2" id="KW-1185">Reference proteome</keyword>
<reference evidence="1 2" key="1">
    <citation type="submission" date="2020-09" db="EMBL/GenBank/DDBJ databases">
        <title>De no assembly of potato wild relative species, Solanum commersonii.</title>
        <authorList>
            <person name="Cho K."/>
        </authorList>
    </citation>
    <scope>NUCLEOTIDE SEQUENCE [LARGE SCALE GENOMIC DNA]</scope>
    <source>
        <strain evidence="1">LZ3.2</strain>
        <tissue evidence="1">Leaf</tissue>
    </source>
</reference>
<gene>
    <name evidence="1" type="ORF">H5410_019320</name>
</gene>
<dbReference type="AlphaFoldDB" id="A0A9J5Z805"/>
<proteinExistence type="predicted"/>
<comment type="caution">
    <text evidence="1">The sequence shown here is derived from an EMBL/GenBank/DDBJ whole genome shotgun (WGS) entry which is preliminary data.</text>
</comment>
<organism evidence="1 2">
    <name type="scientific">Solanum commersonii</name>
    <name type="common">Commerson's wild potato</name>
    <name type="synonym">Commerson's nightshade</name>
    <dbReference type="NCBI Taxonomy" id="4109"/>
    <lineage>
        <taxon>Eukaryota</taxon>
        <taxon>Viridiplantae</taxon>
        <taxon>Streptophyta</taxon>
        <taxon>Embryophyta</taxon>
        <taxon>Tracheophyta</taxon>
        <taxon>Spermatophyta</taxon>
        <taxon>Magnoliopsida</taxon>
        <taxon>eudicotyledons</taxon>
        <taxon>Gunneridae</taxon>
        <taxon>Pentapetalae</taxon>
        <taxon>asterids</taxon>
        <taxon>lamiids</taxon>
        <taxon>Solanales</taxon>
        <taxon>Solanaceae</taxon>
        <taxon>Solanoideae</taxon>
        <taxon>Solaneae</taxon>
        <taxon>Solanum</taxon>
    </lineage>
</organism>
<dbReference type="EMBL" id="JACXVP010000004">
    <property type="protein sequence ID" value="KAG5608039.1"/>
    <property type="molecule type" value="Genomic_DNA"/>
</dbReference>
<dbReference type="Proteomes" id="UP000824120">
    <property type="component" value="Chromosome 4"/>
</dbReference>
<accession>A0A9J5Z805</accession>
<name>A0A9J5Z805_SOLCO</name>
<evidence type="ECO:0000313" key="2">
    <source>
        <dbReference type="Proteomes" id="UP000824120"/>
    </source>
</evidence>